<reference evidence="2" key="1">
    <citation type="submission" date="2017-01" db="EMBL/GenBank/DDBJ databases">
        <authorList>
            <person name="Varghese N."/>
            <person name="Submissions S."/>
        </authorList>
    </citation>
    <scope>NUCLEOTIDE SEQUENCE [LARGE SCALE GENOMIC DNA]</scope>
    <source>
        <strain evidence="2">DSM 22306</strain>
    </source>
</reference>
<dbReference type="InterPro" id="IPR036086">
    <property type="entry name" value="ParB/Sulfiredoxin_sf"/>
</dbReference>
<dbReference type="CDD" id="cd16413">
    <property type="entry name" value="DGQHR_domain"/>
    <property type="match status" value="1"/>
</dbReference>
<protein>
    <submittedName>
        <fullName evidence="1">DGQHR domain-containing protein</fullName>
    </submittedName>
</protein>
<dbReference type="InterPro" id="IPR017601">
    <property type="entry name" value="DGQHR-contain_dom"/>
</dbReference>
<name>A0A1N7J5G2_9GAMM</name>
<dbReference type="AlphaFoldDB" id="A0A1N7J5G2"/>
<accession>A0A1N7J5G2</accession>
<keyword evidence="2" id="KW-1185">Reference proteome</keyword>
<dbReference type="Pfam" id="PF14072">
    <property type="entry name" value="DndB"/>
    <property type="match status" value="1"/>
</dbReference>
<gene>
    <name evidence="1" type="ORF">SAMN05421760_101638</name>
</gene>
<dbReference type="Proteomes" id="UP000185999">
    <property type="component" value="Unassembled WGS sequence"/>
</dbReference>
<evidence type="ECO:0000313" key="2">
    <source>
        <dbReference type="Proteomes" id="UP000185999"/>
    </source>
</evidence>
<evidence type="ECO:0000313" key="1">
    <source>
        <dbReference type="EMBL" id="SIS44539.1"/>
    </source>
</evidence>
<dbReference type="OrthoDB" id="9789139at2"/>
<dbReference type="EMBL" id="FTOE01000001">
    <property type="protein sequence ID" value="SIS44539.1"/>
    <property type="molecule type" value="Genomic_DNA"/>
</dbReference>
<organism evidence="1 2">
    <name type="scientific">Neptunomonas antarctica</name>
    <dbReference type="NCBI Taxonomy" id="619304"/>
    <lineage>
        <taxon>Bacteria</taxon>
        <taxon>Pseudomonadati</taxon>
        <taxon>Pseudomonadota</taxon>
        <taxon>Gammaproteobacteria</taxon>
        <taxon>Oceanospirillales</taxon>
        <taxon>Oceanospirillaceae</taxon>
        <taxon>Neptunomonas</taxon>
    </lineage>
</organism>
<dbReference type="NCBIfam" id="TIGR03187">
    <property type="entry name" value="DGQHR"/>
    <property type="match status" value="1"/>
</dbReference>
<dbReference type="SUPFAM" id="SSF110849">
    <property type="entry name" value="ParB/Sulfiredoxin"/>
    <property type="match status" value="1"/>
</dbReference>
<sequence length="323" mass="36897">MSEKVSFGSVSLVRQGDHRFYSFTMPSDVLAETCYVVNRDEDPIEGFQRELDKKRASEIANYIDAGLGTIPSSIVLSAQDGCGFYYDSKKKSVSFSNINKAFLIIDGQHRVYGFKLAKTALRIPVVVYENLSKRDESRLFIDINSKQKGVPTELLLDIKKMAEYENDTEQYLRELFDTFSKESDSVLYNRLSASKREKGKITRSVFNTALKPLVKVFGNKTSDEIYEIYNSYLVAFNEGVLVPHQLVEQAFNTTVFKAIAGFFPIITARVKDRFGAIYSVDNYYEFTQMTGQRIKPIKIENPTNAYKPLVEHLEESLKQEFTL</sequence>
<dbReference type="InterPro" id="IPR017642">
    <property type="entry name" value="DNA_S_mod_DndB"/>
</dbReference>
<proteinExistence type="predicted"/>
<dbReference type="RefSeq" id="WP_054342807.1">
    <property type="nucleotide sequence ID" value="NZ_FTOE01000001.1"/>
</dbReference>